<dbReference type="PANTHER" id="PTHR36151">
    <property type="entry name" value="BLR2777 PROTEIN"/>
    <property type="match status" value="1"/>
</dbReference>
<name>A0A2P8DL83_9ACTN</name>
<dbReference type="PANTHER" id="PTHR36151:SF3">
    <property type="entry name" value="ER-BOUND OXYGENASE MPAB_MPAB'_RUBBER OXYGENASE CATALYTIC DOMAIN-CONTAINING PROTEIN"/>
    <property type="match status" value="1"/>
</dbReference>
<dbReference type="Proteomes" id="UP000240542">
    <property type="component" value="Unassembled WGS sequence"/>
</dbReference>
<gene>
    <name evidence="3" type="ORF">CLV63_1066</name>
</gene>
<evidence type="ECO:0000313" key="3">
    <source>
        <dbReference type="EMBL" id="PSK97958.1"/>
    </source>
</evidence>
<feature type="compositionally biased region" description="Basic residues" evidence="1">
    <location>
        <begin position="281"/>
        <end position="295"/>
    </location>
</feature>
<evidence type="ECO:0000313" key="4">
    <source>
        <dbReference type="Proteomes" id="UP000240542"/>
    </source>
</evidence>
<feature type="domain" description="ER-bound oxygenase mpaB/mpaB'/Rubber oxygenase catalytic" evidence="2">
    <location>
        <begin position="41"/>
        <end position="258"/>
    </location>
</feature>
<accession>A0A2P8DL83</accession>
<feature type="region of interest" description="Disordered" evidence="1">
    <location>
        <begin position="1"/>
        <end position="37"/>
    </location>
</feature>
<proteinExistence type="predicted"/>
<comment type="caution">
    <text evidence="3">The sequence shown here is derived from an EMBL/GenBank/DDBJ whole genome shotgun (WGS) entry which is preliminary data.</text>
</comment>
<evidence type="ECO:0000256" key="1">
    <source>
        <dbReference type="SAM" id="MobiDB-lite"/>
    </source>
</evidence>
<organism evidence="3 4">
    <name type="scientific">Murinocardiopsis flavida</name>
    <dbReference type="NCBI Taxonomy" id="645275"/>
    <lineage>
        <taxon>Bacteria</taxon>
        <taxon>Bacillati</taxon>
        <taxon>Actinomycetota</taxon>
        <taxon>Actinomycetes</taxon>
        <taxon>Streptosporangiales</taxon>
        <taxon>Nocardiopsidaceae</taxon>
        <taxon>Murinocardiopsis</taxon>
    </lineage>
</organism>
<keyword evidence="4" id="KW-1185">Reference proteome</keyword>
<feature type="compositionally biased region" description="Basic residues" evidence="1">
    <location>
        <begin position="328"/>
        <end position="338"/>
    </location>
</feature>
<dbReference type="GO" id="GO:0016491">
    <property type="term" value="F:oxidoreductase activity"/>
    <property type="evidence" value="ECO:0007669"/>
    <property type="project" value="InterPro"/>
</dbReference>
<evidence type="ECO:0000259" key="2">
    <source>
        <dbReference type="Pfam" id="PF09995"/>
    </source>
</evidence>
<reference evidence="3 4" key="1">
    <citation type="submission" date="2018-03" db="EMBL/GenBank/DDBJ databases">
        <title>Genomic Encyclopedia of Archaeal and Bacterial Type Strains, Phase II (KMG-II): from individual species to whole genera.</title>
        <authorList>
            <person name="Goeker M."/>
        </authorList>
    </citation>
    <scope>NUCLEOTIDE SEQUENCE [LARGE SCALE GENOMIC DNA]</scope>
    <source>
        <strain evidence="3 4">DSM 45312</strain>
    </source>
</reference>
<sequence length="338" mass="37228">MRRERGVGDTGEGCPGNLGSEPYDCRVSTEPASPPSALQRVTREAAVLGGAGYALALQVSHPSVGRGVAEHSDYADRPLDRLRGTLTFVYGQVFGTPDEAERIGRIVRAMHTTVNGPGYDALDPDLQLWVAATLYDGGVRLYELVVGPLTDADKDAAYDDAAVFATALGCPAERWPADRAAFEEYWAATIAAMRPDATARTIIRNLSRPASLPLRPLMRLQMFLTAGLLPAHLRAPLGLSWDALRQRRFDRLLAAVRTVYPHLPAGVRQLPMRLVMRDMRRRAGRGRLYHRRRPGRPTNSNGPSRRDRPGSPDQPSPPDHPDQSTHPRSTRRARRRGA</sequence>
<protein>
    <submittedName>
        <fullName evidence="3">Uncharacterized protein (DUF2236 family)</fullName>
    </submittedName>
</protein>
<dbReference type="AlphaFoldDB" id="A0A2P8DL83"/>
<dbReference type="EMBL" id="PYGA01000006">
    <property type="protein sequence ID" value="PSK97958.1"/>
    <property type="molecule type" value="Genomic_DNA"/>
</dbReference>
<dbReference type="InterPro" id="IPR018713">
    <property type="entry name" value="MPAB/Lcp_cat_dom"/>
</dbReference>
<feature type="region of interest" description="Disordered" evidence="1">
    <location>
        <begin position="281"/>
        <end position="338"/>
    </location>
</feature>
<dbReference type="Pfam" id="PF09995">
    <property type="entry name" value="MPAB_Lcp_cat"/>
    <property type="match status" value="1"/>
</dbReference>